<name>A0A8J7YYR7_9CYAN</name>
<dbReference type="RefSeq" id="WP_162422575.1">
    <property type="nucleotide sequence ID" value="NZ_WVIE01000006.1"/>
</dbReference>
<dbReference type="EMBL" id="WVIE01000006">
    <property type="protein sequence ID" value="NDJ17062.1"/>
    <property type="molecule type" value="Genomic_DNA"/>
</dbReference>
<comment type="caution">
    <text evidence="1">The sequence shown here is derived from an EMBL/GenBank/DDBJ whole genome shotgun (WGS) entry which is preliminary data.</text>
</comment>
<evidence type="ECO:0000313" key="1">
    <source>
        <dbReference type="EMBL" id="NDJ17062.1"/>
    </source>
</evidence>
<proteinExistence type="predicted"/>
<organism evidence="1 2">
    <name type="scientific">Myxacorys almedinensis A</name>
    <dbReference type="NCBI Taxonomy" id="2690445"/>
    <lineage>
        <taxon>Bacteria</taxon>
        <taxon>Bacillati</taxon>
        <taxon>Cyanobacteriota</taxon>
        <taxon>Cyanophyceae</taxon>
        <taxon>Leptolyngbyales</taxon>
        <taxon>Leptolyngbyaceae</taxon>
        <taxon>Myxacorys</taxon>
        <taxon>Myxacorys almedinensis</taxon>
    </lineage>
</organism>
<dbReference type="Proteomes" id="UP000646053">
    <property type="component" value="Unassembled WGS sequence"/>
</dbReference>
<gene>
    <name evidence="1" type="ORF">GS601_07135</name>
</gene>
<protein>
    <submittedName>
        <fullName evidence="1">Uncharacterized protein</fullName>
    </submittedName>
</protein>
<keyword evidence="2" id="KW-1185">Reference proteome</keyword>
<accession>A0A8J7YYR7</accession>
<evidence type="ECO:0000313" key="2">
    <source>
        <dbReference type="Proteomes" id="UP000646053"/>
    </source>
</evidence>
<sequence>MQEIEVMGAIDEQGQLLLLQPLSFSKHARVRVRITLLDENFEPEADSKTQILADLKESFRQAEAGQTFPISELWDGIDV</sequence>
<dbReference type="AlphaFoldDB" id="A0A8J7YYR7"/>
<reference evidence="1" key="1">
    <citation type="submission" date="2019-12" db="EMBL/GenBank/DDBJ databases">
        <title>High-Quality draft genome sequences of three cyanobacteria isolated from the limestone walls of the Old Cathedral of Coimbra.</title>
        <authorList>
            <person name="Tiago I."/>
            <person name="Soares F."/>
            <person name="Portugal A."/>
        </authorList>
    </citation>
    <scope>NUCLEOTIDE SEQUENCE</scope>
    <source>
        <strain evidence="1">A</strain>
    </source>
</reference>